<evidence type="ECO:0000313" key="2">
    <source>
        <dbReference type="EMBL" id="CAE0645541.1"/>
    </source>
</evidence>
<dbReference type="PANTHER" id="PTHR33591">
    <property type="entry name" value="BETA-CAROTENE ISOMERASE D27"/>
    <property type="match status" value="1"/>
</dbReference>
<sequence>MELVAILDNENSDKKYVQEVARQTLQSFFPSWLPPAFSILFSKNAPALACRINAWVASRTCGWLVGPEMEVNDAGQGLLVKRCRCLEESGCASICVNTCKIPTQTFFKENMGLPLLMEPNYEDFSCQFSFGKSPPLPQEDESFQVACLAQCPNKATGLKSKRQCSKLDLEL</sequence>
<dbReference type="GO" id="GO:0005506">
    <property type="term" value="F:iron ion binding"/>
    <property type="evidence" value="ECO:0007669"/>
    <property type="project" value="InterPro"/>
</dbReference>
<evidence type="ECO:0000259" key="1">
    <source>
        <dbReference type="Pfam" id="PF13225"/>
    </source>
</evidence>
<gene>
    <name evidence="2" type="ORF">HAKA00212_LOCUS23142</name>
</gene>
<accession>A0A7S3YA25</accession>
<dbReference type="AlphaFoldDB" id="A0A7S3YA25"/>
<protein>
    <recommendedName>
        <fullName evidence="1">Beta-carotene isomerase D27-like C-terminal domain-containing protein</fullName>
    </recommendedName>
</protein>
<dbReference type="InterPro" id="IPR025114">
    <property type="entry name" value="D27-like_C"/>
</dbReference>
<dbReference type="InterPro" id="IPR038938">
    <property type="entry name" value="D27-like"/>
</dbReference>
<feature type="domain" description="Beta-carotene isomerase D27-like C-terminal" evidence="1">
    <location>
        <begin position="70"/>
        <end position="137"/>
    </location>
</feature>
<organism evidence="2">
    <name type="scientific">Heterosigma akashiwo</name>
    <name type="common">Chromophytic alga</name>
    <name type="synonym">Heterosigma carterae</name>
    <dbReference type="NCBI Taxonomy" id="2829"/>
    <lineage>
        <taxon>Eukaryota</taxon>
        <taxon>Sar</taxon>
        <taxon>Stramenopiles</taxon>
        <taxon>Ochrophyta</taxon>
        <taxon>Raphidophyceae</taxon>
        <taxon>Chattonellales</taxon>
        <taxon>Chattonellaceae</taxon>
        <taxon>Heterosigma</taxon>
    </lineage>
</organism>
<dbReference type="PANTHER" id="PTHR33591:SF2">
    <property type="entry name" value="BETA-CAROTENE ISOMERASE D27"/>
    <property type="match status" value="1"/>
</dbReference>
<dbReference type="Pfam" id="PF13225">
    <property type="entry name" value="D27-like_C"/>
    <property type="match status" value="1"/>
</dbReference>
<reference evidence="2" key="1">
    <citation type="submission" date="2021-01" db="EMBL/GenBank/DDBJ databases">
        <authorList>
            <person name="Corre E."/>
            <person name="Pelletier E."/>
            <person name="Niang G."/>
            <person name="Scheremetjew M."/>
            <person name="Finn R."/>
            <person name="Kale V."/>
            <person name="Holt S."/>
            <person name="Cochrane G."/>
            <person name="Meng A."/>
            <person name="Brown T."/>
            <person name="Cohen L."/>
        </authorList>
    </citation>
    <scope>NUCLEOTIDE SEQUENCE</scope>
    <source>
        <strain evidence="2">CCMP3107</strain>
    </source>
</reference>
<dbReference type="EMBL" id="HBIU01052347">
    <property type="protein sequence ID" value="CAE0645541.1"/>
    <property type="molecule type" value="Transcribed_RNA"/>
</dbReference>
<name>A0A7S3YA25_HETAK</name>
<proteinExistence type="predicted"/>